<comment type="caution">
    <text evidence="18">The sequence shown here is derived from an EMBL/GenBank/DDBJ whole genome shotgun (WGS) entry which is preliminary data.</text>
</comment>
<feature type="transmembrane region" description="Helical" evidence="16">
    <location>
        <begin position="350"/>
        <end position="373"/>
    </location>
</feature>
<dbReference type="GO" id="GO:0016020">
    <property type="term" value="C:membrane"/>
    <property type="evidence" value="ECO:0007669"/>
    <property type="project" value="UniProtKB-SubCell"/>
</dbReference>
<keyword evidence="10" id="KW-0418">Kinase</keyword>
<dbReference type="InterPro" id="IPR003591">
    <property type="entry name" value="Leu-rich_rpt_typical-subtyp"/>
</dbReference>
<evidence type="ECO:0000256" key="12">
    <source>
        <dbReference type="ARBA" id="ARBA00022840"/>
    </source>
</evidence>
<evidence type="ECO:0000256" key="8">
    <source>
        <dbReference type="ARBA" id="ARBA00022737"/>
    </source>
</evidence>
<keyword evidence="4" id="KW-0433">Leucine-rich repeat</keyword>
<dbReference type="FunFam" id="3.80.10.10:FF:000233">
    <property type="entry name" value="Leucine-rich repeat receptor-like protein kinase TDR"/>
    <property type="match status" value="1"/>
</dbReference>
<evidence type="ECO:0000256" key="9">
    <source>
        <dbReference type="ARBA" id="ARBA00022741"/>
    </source>
</evidence>
<dbReference type="Pfam" id="PF00560">
    <property type="entry name" value="LRR_1"/>
    <property type="match status" value="6"/>
</dbReference>
<evidence type="ECO:0000256" key="3">
    <source>
        <dbReference type="ARBA" id="ARBA00022527"/>
    </source>
</evidence>
<dbReference type="PANTHER" id="PTHR48056:SF44">
    <property type="entry name" value="RECEPTOR PROTEIN KINASE CLAVATA1"/>
    <property type="match status" value="1"/>
</dbReference>
<keyword evidence="8" id="KW-0677">Repeat</keyword>
<accession>A0AA41SJJ3</accession>
<keyword evidence="13 16" id="KW-1133">Transmembrane helix</keyword>
<dbReference type="InterPro" id="IPR008271">
    <property type="entry name" value="Ser/Thr_kinase_AS"/>
</dbReference>
<evidence type="ECO:0000313" key="19">
    <source>
        <dbReference type="Proteomes" id="UP001177140"/>
    </source>
</evidence>
<dbReference type="PROSITE" id="PS00108">
    <property type="entry name" value="PROTEIN_KINASE_ST"/>
    <property type="match status" value="1"/>
</dbReference>
<feature type="domain" description="Protein kinase" evidence="17">
    <location>
        <begin position="401"/>
        <end position="678"/>
    </location>
</feature>
<dbReference type="Gene3D" id="3.30.200.20">
    <property type="entry name" value="Phosphorylase Kinase, domain 1"/>
    <property type="match status" value="1"/>
</dbReference>
<dbReference type="GO" id="GO:0004674">
    <property type="term" value="F:protein serine/threonine kinase activity"/>
    <property type="evidence" value="ECO:0007669"/>
    <property type="project" value="UniProtKB-KW"/>
</dbReference>
<dbReference type="SMART" id="SM00220">
    <property type="entry name" value="S_TKc"/>
    <property type="match status" value="1"/>
</dbReference>
<evidence type="ECO:0000256" key="4">
    <source>
        <dbReference type="ARBA" id="ARBA00022614"/>
    </source>
</evidence>
<dbReference type="InterPro" id="IPR050647">
    <property type="entry name" value="Plant_LRR-RLKs"/>
</dbReference>
<dbReference type="GO" id="GO:0030154">
    <property type="term" value="P:cell differentiation"/>
    <property type="evidence" value="ECO:0007669"/>
    <property type="project" value="UniProtKB-KW"/>
</dbReference>
<dbReference type="Gene3D" id="3.80.10.10">
    <property type="entry name" value="Ribonuclease Inhibitor"/>
    <property type="match status" value="2"/>
</dbReference>
<dbReference type="Gene3D" id="1.10.510.10">
    <property type="entry name" value="Transferase(Phosphotransferase) domain 1"/>
    <property type="match status" value="1"/>
</dbReference>
<keyword evidence="9" id="KW-0547">Nucleotide-binding</keyword>
<dbReference type="PANTHER" id="PTHR48056">
    <property type="entry name" value="LRR RECEPTOR-LIKE SERINE/THREONINE-PROTEIN KINASE-RELATED"/>
    <property type="match status" value="1"/>
</dbReference>
<dbReference type="AlphaFoldDB" id="A0AA41SJJ3"/>
<sequence>MVRIKSLDLSNNALTGEIPQEFVKLQEIALMNLFRNHFYGEVPFFIGELPNLEVLQLWENNFTHGLPENLGRNGRLKLLDVTGNHFTGLIPQDLCFGGKLEILVLMNNFFFGPVPEKLGECESLTRVRLAKNFLNGTIPPGLFNLPAVSFLELNDNYFSGGLPEEIDSPKLESLVLSNNEISGALPSKVSNLNNLQSLFLQVNHFSGEIPTEIGELKNLSKINLSSNNITGEIPVTFVANSTLVSIDFSSNSLTGEIPKGIASLKTLSILNLSRNELSGSIPKEMKGMVSLTTLDLSFNRLSGFIPVGGQFSAFNGKAFAGNPDLCGPSRHTSCKQVSGGNKRSLSPVQISSVVAVILIMLMCLAGYLITRYLRKKQNSKKWKLTLFQKLDFSVEDVLECLKDENIIGKGGAGIVYHGSMSSGNVDVAIKRLVGRCNGGYDLGFSAEIQTLGSIRHRYIVKLLGYVSNKDTNLLLYEYMPNGSLGELLHGSKGSHFQWEMRYRVAVEAAKGLCYLHHDCSPLIIHRDVKSNNILLDSDYEAHVADFGLAKFLSDAGASECMSSIAGSYGYIAPEYAYTLRVDEKSDVYSFGVVLLELITGKRPVGEFGEGVDIVRWVRKTKSELSKPSDAEVVLAVVDRRLAEYPLTGVVNMFKVAMLCVAESSCERPTMREVVHMLTNPSTPRNLLAQSTAST</sequence>
<dbReference type="SUPFAM" id="SSF52058">
    <property type="entry name" value="L domain-like"/>
    <property type="match status" value="1"/>
</dbReference>
<keyword evidence="19" id="KW-1185">Reference proteome</keyword>
<evidence type="ECO:0000256" key="1">
    <source>
        <dbReference type="ARBA" id="ARBA00004167"/>
    </source>
</evidence>
<dbReference type="Proteomes" id="UP001177140">
    <property type="component" value="Unassembled WGS sequence"/>
</dbReference>
<dbReference type="EC" id="2.7.11.1" evidence="2"/>
<evidence type="ECO:0000256" key="16">
    <source>
        <dbReference type="SAM" id="Phobius"/>
    </source>
</evidence>
<evidence type="ECO:0000256" key="2">
    <source>
        <dbReference type="ARBA" id="ARBA00012513"/>
    </source>
</evidence>
<keyword evidence="6 16" id="KW-0812">Transmembrane</keyword>
<dbReference type="InterPro" id="IPR001611">
    <property type="entry name" value="Leu-rich_rpt"/>
</dbReference>
<keyword evidence="15" id="KW-0325">Glycoprotein</keyword>
<keyword evidence="3" id="KW-0723">Serine/threonine-protein kinase</keyword>
<dbReference type="InterPro" id="IPR001245">
    <property type="entry name" value="Ser-Thr/Tyr_kinase_cat_dom"/>
</dbReference>
<dbReference type="GO" id="GO:0009791">
    <property type="term" value="P:post-embryonic development"/>
    <property type="evidence" value="ECO:0007669"/>
    <property type="project" value="UniProtKB-ARBA"/>
</dbReference>
<comment type="subcellular location">
    <subcellularLocation>
        <location evidence="1">Membrane</location>
        <topology evidence="1">Single-pass membrane protein</topology>
    </subcellularLocation>
</comment>
<evidence type="ECO:0000313" key="18">
    <source>
        <dbReference type="EMBL" id="MCL7036070.1"/>
    </source>
</evidence>
<evidence type="ECO:0000256" key="13">
    <source>
        <dbReference type="ARBA" id="ARBA00022989"/>
    </source>
</evidence>
<dbReference type="FunFam" id="3.30.200.20:FF:000292">
    <property type="entry name" value="Leucine-rich repeat receptor-like serine/threonine-protein kinase BAM1"/>
    <property type="match status" value="1"/>
</dbReference>
<evidence type="ECO:0000256" key="5">
    <source>
        <dbReference type="ARBA" id="ARBA00022679"/>
    </source>
</evidence>
<dbReference type="GO" id="GO:0005524">
    <property type="term" value="F:ATP binding"/>
    <property type="evidence" value="ECO:0007669"/>
    <property type="project" value="UniProtKB-KW"/>
</dbReference>
<dbReference type="PROSITE" id="PS50011">
    <property type="entry name" value="PROTEIN_KINASE_DOM"/>
    <property type="match status" value="1"/>
</dbReference>
<dbReference type="FunFam" id="1.10.510.10:FF:000201">
    <property type="entry name" value="Leucine-rich repeat receptor-like serine/threonine-protein kinase"/>
    <property type="match status" value="1"/>
</dbReference>
<evidence type="ECO:0000256" key="14">
    <source>
        <dbReference type="ARBA" id="ARBA00023136"/>
    </source>
</evidence>
<keyword evidence="7" id="KW-0732">Signal</keyword>
<keyword evidence="11" id="KW-0221">Differentiation</keyword>
<evidence type="ECO:0000256" key="11">
    <source>
        <dbReference type="ARBA" id="ARBA00022782"/>
    </source>
</evidence>
<organism evidence="18 19">
    <name type="scientific">Papaver nudicaule</name>
    <name type="common">Iceland poppy</name>
    <dbReference type="NCBI Taxonomy" id="74823"/>
    <lineage>
        <taxon>Eukaryota</taxon>
        <taxon>Viridiplantae</taxon>
        <taxon>Streptophyta</taxon>
        <taxon>Embryophyta</taxon>
        <taxon>Tracheophyta</taxon>
        <taxon>Spermatophyta</taxon>
        <taxon>Magnoliopsida</taxon>
        <taxon>Ranunculales</taxon>
        <taxon>Papaveraceae</taxon>
        <taxon>Papaveroideae</taxon>
        <taxon>Papaver</taxon>
    </lineage>
</organism>
<dbReference type="InterPro" id="IPR032675">
    <property type="entry name" value="LRR_dom_sf"/>
</dbReference>
<name>A0AA41SJJ3_PAPNU</name>
<dbReference type="GO" id="GO:0033612">
    <property type="term" value="F:receptor serine/threonine kinase binding"/>
    <property type="evidence" value="ECO:0007669"/>
    <property type="project" value="TreeGrafter"/>
</dbReference>
<gene>
    <name evidence="18" type="ORF">MKW94_028255</name>
</gene>
<dbReference type="Pfam" id="PF07714">
    <property type="entry name" value="PK_Tyr_Ser-Thr"/>
    <property type="match status" value="1"/>
</dbReference>
<keyword evidence="14 16" id="KW-0472">Membrane</keyword>
<evidence type="ECO:0000256" key="15">
    <source>
        <dbReference type="ARBA" id="ARBA00023180"/>
    </source>
</evidence>
<dbReference type="SMART" id="SM00369">
    <property type="entry name" value="LRR_TYP"/>
    <property type="match status" value="5"/>
</dbReference>
<evidence type="ECO:0000256" key="10">
    <source>
        <dbReference type="ARBA" id="ARBA00022777"/>
    </source>
</evidence>
<proteinExistence type="predicted"/>
<evidence type="ECO:0000256" key="6">
    <source>
        <dbReference type="ARBA" id="ARBA00022692"/>
    </source>
</evidence>
<reference evidence="18" key="1">
    <citation type="submission" date="2022-03" db="EMBL/GenBank/DDBJ databases">
        <title>A functionally conserved STORR gene fusion in Papaver species that diverged 16.8 million years ago.</title>
        <authorList>
            <person name="Catania T."/>
        </authorList>
    </citation>
    <scope>NUCLEOTIDE SEQUENCE</scope>
    <source>
        <strain evidence="18">S-191538</strain>
    </source>
</reference>
<protein>
    <recommendedName>
        <fullName evidence="2">non-specific serine/threonine protein kinase</fullName>
        <ecNumber evidence="2">2.7.11.1</ecNumber>
    </recommendedName>
</protein>
<dbReference type="Pfam" id="PF13855">
    <property type="entry name" value="LRR_8"/>
    <property type="match status" value="1"/>
</dbReference>
<dbReference type="InterPro" id="IPR011009">
    <property type="entry name" value="Kinase-like_dom_sf"/>
</dbReference>
<evidence type="ECO:0000256" key="7">
    <source>
        <dbReference type="ARBA" id="ARBA00022729"/>
    </source>
</evidence>
<evidence type="ECO:0000259" key="17">
    <source>
        <dbReference type="PROSITE" id="PS50011"/>
    </source>
</evidence>
<keyword evidence="5" id="KW-0808">Transferase</keyword>
<dbReference type="PRINTS" id="PR00019">
    <property type="entry name" value="LEURICHRPT"/>
</dbReference>
<dbReference type="InterPro" id="IPR000719">
    <property type="entry name" value="Prot_kinase_dom"/>
</dbReference>
<dbReference type="EMBL" id="JAJJMA010163948">
    <property type="protein sequence ID" value="MCL7036070.1"/>
    <property type="molecule type" value="Genomic_DNA"/>
</dbReference>
<dbReference type="SUPFAM" id="SSF56112">
    <property type="entry name" value="Protein kinase-like (PK-like)"/>
    <property type="match status" value="1"/>
</dbReference>
<keyword evidence="12" id="KW-0067">ATP-binding</keyword>